<reference evidence="1 2" key="1">
    <citation type="submission" date="2019-02" db="EMBL/GenBank/DDBJ databases">
        <title>The Batch Genome Submission of Acinetobacter spp. strains.</title>
        <authorList>
            <person name="Qin J."/>
            <person name="Hu Y."/>
            <person name="Ye H."/>
            <person name="Wei L."/>
            <person name="Feng Y."/>
            <person name="Zong Z."/>
        </authorList>
    </citation>
    <scope>NUCLEOTIDE SEQUENCE [LARGE SCALE GENOMIC DNA]</scope>
    <source>
        <strain evidence="1 2">WCHAW060049</strain>
    </source>
</reference>
<dbReference type="AlphaFoldDB" id="A0A4Q7AF05"/>
<dbReference type="NCBIfam" id="NF041623">
    <property type="entry name" value="KwaB"/>
    <property type="match status" value="1"/>
</dbReference>
<organism evidence="1 2">
    <name type="scientific">Acinetobacter wuhouensis</name>
    <dbReference type="NCBI Taxonomy" id="1879050"/>
    <lineage>
        <taxon>Bacteria</taxon>
        <taxon>Pseudomonadati</taxon>
        <taxon>Pseudomonadota</taxon>
        <taxon>Gammaproteobacteria</taxon>
        <taxon>Moraxellales</taxon>
        <taxon>Moraxellaceae</taxon>
        <taxon>Acinetobacter</taxon>
    </lineage>
</organism>
<protein>
    <submittedName>
        <fullName evidence="1">DUF4868 domain-containing protein</fullName>
    </submittedName>
</protein>
<dbReference type="Proteomes" id="UP000293863">
    <property type="component" value="Unassembled WGS sequence"/>
</dbReference>
<dbReference type="EMBL" id="SGSQ01000034">
    <property type="protein sequence ID" value="RZG43411.1"/>
    <property type="molecule type" value="Genomic_DNA"/>
</dbReference>
<dbReference type="RefSeq" id="WP_130168920.1">
    <property type="nucleotide sequence ID" value="NZ_SGSQ01000034.1"/>
</dbReference>
<evidence type="ECO:0000313" key="2">
    <source>
        <dbReference type="Proteomes" id="UP000293863"/>
    </source>
</evidence>
<proteinExistence type="predicted"/>
<name>A0A4Q7AF05_9GAMM</name>
<accession>A0A4Q7AF05</accession>
<comment type="caution">
    <text evidence="1">The sequence shown here is derived from an EMBL/GenBank/DDBJ whole genome shotgun (WGS) entry which is preliminary data.</text>
</comment>
<evidence type="ECO:0000313" key="1">
    <source>
        <dbReference type="EMBL" id="RZG43411.1"/>
    </source>
</evidence>
<dbReference type="InterPro" id="IPR032359">
    <property type="entry name" value="KwaB-like"/>
</dbReference>
<dbReference type="Pfam" id="PF16162">
    <property type="entry name" value="KwaB"/>
    <property type="match status" value="1"/>
</dbReference>
<keyword evidence="2" id="KW-1185">Reference proteome</keyword>
<dbReference type="InterPro" id="IPR048119">
    <property type="entry name" value="KwaB"/>
</dbReference>
<sequence length="315" mass="35471">MSINAIRTTIKAIIEDPVCGLETFFVLKDASGQYSIKKADFTADAQSELKDQFKQEINNKIADNDALNLMKITATDSRSDVIYEYDIPDADQAIEIKLMTQLASNTNFSTFSFSNDGVDNIKAILMIVGTATNNIIIYKHVYPVNLFDKKGIFVVKNRIERVDNSMIRISGGFDFFMLNNVYYVINIKLLESKYGFDNFVKKTASTIVQSIKSLNLVQDITAFEARVVEKSFARKLARVSSQSLILSRSVTASKVIAFIGSHPVLKTKLRFDSTNNKIILDTKVSHDLFIELLRDAYLHSELTDENYHAIAKDSL</sequence>
<gene>
    <name evidence="1" type="ORF">EXU28_17365</name>
</gene>